<dbReference type="InterPro" id="IPR010540">
    <property type="entry name" value="CmpB_TMEM229"/>
</dbReference>
<dbReference type="Proteomes" id="UP000261080">
    <property type="component" value="Unassembled WGS sequence"/>
</dbReference>
<feature type="transmembrane region" description="Helical" evidence="1">
    <location>
        <begin position="106"/>
        <end position="128"/>
    </location>
</feature>
<dbReference type="Pfam" id="PF06541">
    <property type="entry name" value="ABC_trans_CmpB"/>
    <property type="match status" value="2"/>
</dbReference>
<dbReference type="AlphaFoldDB" id="A0A3E3K5S3"/>
<feature type="transmembrane region" description="Helical" evidence="1">
    <location>
        <begin position="296"/>
        <end position="317"/>
    </location>
</feature>
<evidence type="ECO:0000313" key="3">
    <source>
        <dbReference type="Proteomes" id="UP000261080"/>
    </source>
</evidence>
<feature type="transmembrane region" description="Helical" evidence="1">
    <location>
        <begin position="337"/>
        <end position="359"/>
    </location>
</feature>
<evidence type="ECO:0008006" key="4">
    <source>
        <dbReference type="Google" id="ProtNLM"/>
    </source>
</evidence>
<comment type="caution">
    <text evidence="2">The sequence shown here is derived from an EMBL/GenBank/DDBJ whole genome shotgun (WGS) entry which is preliminary data.</text>
</comment>
<feature type="transmembrane region" description="Helical" evidence="1">
    <location>
        <begin position="371"/>
        <end position="394"/>
    </location>
</feature>
<feature type="transmembrane region" description="Helical" evidence="1">
    <location>
        <begin position="148"/>
        <end position="170"/>
    </location>
</feature>
<dbReference type="GeneID" id="97192719"/>
<feature type="transmembrane region" description="Helical" evidence="1">
    <location>
        <begin position="65"/>
        <end position="85"/>
    </location>
</feature>
<keyword evidence="1" id="KW-0812">Transmembrane</keyword>
<feature type="transmembrane region" description="Helical" evidence="1">
    <location>
        <begin position="6"/>
        <end position="26"/>
    </location>
</feature>
<sequence>MHYTFSEIIWLILIYSFLGWFVETIVGTIRKKKFVNRGFSSGPFCFIYGTAAVIMIIALEDLERRPVFLFLGCMAIATMIEWFAGKILERLNQQKWWDYSRKRWNFDGYICLQYSLLWGALGVLAVRYGDSDFTALFHLIPQPFGDLLIGGAVIGIVVDMSVSSAAALHIGKPAKAAVRWNRSVAVVTRRFTHFIVNHVERRMERAYPLIQEARKDIEKEGHFAEGCCFYKIVWLFVIGSFMGDIVETIFCRITAGVWMSRSSLVWGPFSIVWGLAIAAATILLHKDRDKPDRYLFFVGTFWGGAYEYLCSVFSELFFGRVFWDYTGIPFNLGGRINLLYCFFWGIAAVVWIKVLYPCVSGWIEKIPRITGHILTWCLIVFMSVNMLVSAAALVRYNHRTAGERSDHVIDQLLDTYFDDARMERIYPNAKTKEEVGTPKEIPVSR</sequence>
<evidence type="ECO:0000256" key="1">
    <source>
        <dbReference type="SAM" id="Phobius"/>
    </source>
</evidence>
<keyword evidence="3" id="KW-1185">Reference proteome</keyword>
<dbReference type="EMBL" id="QVLX01000001">
    <property type="protein sequence ID" value="RGE90009.1"/>
    <property type="molecule type" value="Genomic_DNA"/>
</dbReference>
<keyword evidence="1" id="KW-1133">Transmembrane helix</keyword>
<gene>
    <name evidence="2" type="ORF">DW016_01750</name>
</gene>
<proteinExistence type="predicted"/>
<organism evidence="2 3">
    <name type="scientific">Sellimonas intestinalis</name>
    <dbReference type="NCBI Taxonomy" id="1653434"/>
    <lineage>
        <taxon>Bacteria</taxon>
        <taxon>Bacillati</taxon>
        <taxon>Bacillota</taxon>
        <taxon>Clostridia</taxon>
        <taxon>Lachnospirales</taxon>
        <taxon>Lachnospiraceae</taxon>
        <taxon>Sellimonas</taxon>
    </lineage>
</organism>
<evidence type="ECO:0000313" key="2">
    <source>
        <dbReference type="EMBL" id="RGE90009.1"/>
    </source>
</evidence>
<protein>
    <recommendedName>
        <fullName evidence="4">ABC transporter permease</fullName>
    </recommendedName>
</protein>
<accession>A0A3E3K5S3</accession>
<feature type="transmembrane region" description="Helical" evidence="1">
    <location>
        <begin position="38"/>
        <end position="59"/>
    </location>
</feature>
<name>A0A3E3K5S3_9FIRM</name>
<dbReference type="OrthoDB" id="9789229at2"/>
<feature type="transmembrane region" description="Helical" evidence="1">
    <location>
        <begin position="264"/>
        <end position="284"/>
    </location>
</feature>
<dbReference type="RefSeq" id="WP_053768987.1">
    <property type="nucleotide sequence ID" value="NZ_CP173694.1"/>
</dbReference>
<keyword evidence="1" id="KW-0472">Membrane</keyword>
<reference evidence="2 3" key="1">
    <citation type="submission" date="2018-08" db="EMBL/GenBank/DDBJ databases">
        <title>A genome reference for cultivated species of the human gut microbiota.</title>
        <authorList>
            <person name="Zou Y."/>
            <person name="Xue W."/>
            <person name="Luo G."/>
        </authorList>
    </citation>
    <scope>NUCLEOTIDE SEQUENCE [LARGE SCALE GENOMIC DNA]</scope>
    <source>
        <strain evidence="2 3">AF37-2AT</strain>
    </source>
</reference>